<protein>
    <submittedName>
        <fullName evidence="2">Helix-turn-helix transcriptional regulator</fullName>
    </submittedName>
</protein>
<evidence type="ECO:0000313" key="3">
    <source>
        <dbReference type="Proteomes" id="UP001290462"/>
    </source>
</evidence>
<reference evidence="2" key="1">
    <citation type="submission" date="2023-08" db="EMBL/GenBank/DDBJ databases">
        <title>Genomic characterization of piscicolin 126 produced by Carnobacterium maltaromaticum CM22 strain isolated from salmon (Salmo salar).</title>
        <authorList>
            <person name="Gonzalez-Gragera E."/>
            <person name="Garcia-Lopez J.D."/>
            <person name="Teso-Perez C."/>
            <person name="Gimenez-Hernandez I."/>
            <person name="Peralta-Sanchez J.M."/>
            <person name="Valdivia E."/>
            <person name="Montalban-Lopez M."/>
            <person name="Martin-Platero A.M."/>
            <person name="Banos A."/>
            <person name="Martinez-Bueno M."/>
        </authorList>
    </citation>
    <scope>NUCLEOTIDE SEQUENCE</scope>
    <source>
        <strain evidence="2">CM22</strain>
    </source>
</reference>
<dbReference type="AlphaFoldDB" id="A0AAW9K001"/>
<dbReference type="SUPFAM" id="SSF47413">
    <property type="entry name" value="lambda repressor-like DNA-binding domains"/>
    <property type="match status" value="1"/>
</dbReference>
<dbReference type="EMBL" id="JAVBVO010000003">
    <property type="protein sequence ID" value="MDZ5757885.1"/>
    <property type="molecule type" value="Genomic_DNA"/>
</dbReference>
<name>A0AAW9K001_CARML</name>
<organism evidence="2 3">
    <name type="scientific">Carnobacterium maltaromaticum</name>
    <name type="common">Carnobacterium piscicola</name>
    <dbReference type="NCBI Taxonomy" id="2751"/>
    <lineage>
        <taxon>Bacteria</taxon>
        <taxon>Bacillati</taxon>
        <taxon>Bacillota</taxon>
        <taxon>Bacilli</taxon>
        <taxon>Lactobacillales</taxon>
        <taxon>Carnobacteriaceae</taxon>
        <taxon>Carnobacterium</taxon>
    </lineage>
</organism>
<dbReference type="InterPro" id="IPR010982">
    <property type="entry name" value="Lambda_DNA-bd_dom_sf"/>
</dbReference>
<dbReference type="SMART" id="SM00530">
    <property type="entry name" value="HTH_XRE"/>
    <property type="match status" value="1"/>
</dbReference>
<proteinExistence type="predicted"/>
<accession>A0AAW9K001</accession>
<dbReference type="InterPro" id="IPR053163">
    <property type="entry name" value="HTH-type_regulator_Rgg"/>
</dbReference>
<dbReference type="InterPro" id="IPR011990">
    <property type="entry name" value="TPR-like_helical_dom_sf"/>
</dbReference>
<evidence type="ECO:0000313" key="2">
    <source>
        <dbReference type="EMBL" id="MDZ5757885.1"/>
    </source>
</evidence>
<dbReference type="PANTHER" id="PTHR37038">
    <property type="entry name" value="TRANSCRIPTIONAL REGULATOR-RELATED"/>
    <property type="match status" value="1"/>
</dbReference>
<sequence length="297" mass="34369">MKILGNKIKNARLTAGLSQKELAAGICNQSTISNLEKGISIPSLLTLMIISERLNIDFDEIYQYTTKKKDSYADIFQQVRVLCAQIKHKDAYDLIKEKIDFNRLETPYELKQYYYYLGITSLIGNKNSSDGIYYFNLALTTESGKNVEFLDILATSGMATVYDIRNEDNKALTYFEKVMNQLDQLTCSTPRIEDGIEVAKIYYNMAKFYSKIKDYKLAVHLSTLGINLIQEQHISYYLDFLLYEKGFNLMKLGQVEEAEKYYFYAAAMANLNDNQHAVDGIKRNMKDYNLKGYNYWE</sequence>
<dbReference type="Gene3D" id="1.25.40.10">
    <property type="entry name" value="Tetratricopeptide repeat domain"/>
    <property type="match status" value="1"/>
</dbReference>
<dbReference type="InterPro" id="IPR001387">
    <property type="entry name" value="Cro/C1-type_HTH"/>
</dbReference>
<dbReference type="PROSITE" id="PS50943">
    <property type="entry name" value="HTH_CROC1"/>
    <property type="match status" value="1"/>
</dbReference>
<dbReference type="SUPFAM" id="SSF48452">
    <property type="entry name" value="TPR-like"/>
    <property type="match status" value="1"/>
</dbReference>
<dbReference type="CDD" id="cd00093">
    <property type="entry name" value="HTH_XRE"/>
    <property type="match status" value="1"/>
</dbReference>
<dbReference type="PANTHER" id="PTHR37038:SF14">
    <property type="entry name" value="TRANSCRIPTIONAL ACTIVATOR"/>
    <property type="match status" value="1"/>
</dbReference>
<dbReference type="Proteomes" id="UP001290462">
    <property type="component" value="Unassembled WGS sequence"/>
</dbReference>
<dbReference type="Pfam" id="PF01381">
    <property type="entry name" value="HTH_3"/>
    <property type="match status" value="1"/>
</dbReference>
<feature type="domain" description="HTH cro/C1-type" evidence="1">
    <location>
        <begin position="8"/>
        <end position="61"/>
    </location>
</feature>
<dbReference type="GO" id="GO:0003677">
    <property type="term" value="F:DNA binding"/>
    <property type="evidence" value="ECO:0007669"/>
    <property type="project" value="InterPro"/>
</dbReference>
<comment type="caution">
    <text evidence="2">The sequence shown here is derived from an EMBL/GenBank/DDBJ whole genome shotgun (WGS) entry which is preliminary data.</text>
</comment>
<evidence type="ECO:0000259" key="1">
    <source>
        <dbReference type="PROSITE" id="PS50943"/>
    </source>
</evidence>
<gene>
    <name evidence="2" type="ORF">RAK27_04365</name>
</gene>
<dbReference type="RefSeq" id="WP_322808568.1">
    <property type="nucleotide sequence ID" value="NZ_JAVBVO010000003.1"/>
</dbReference>